<reference evidence="1 2" key="1">
    <citation type="submission" date="2020-08" db="EMBL/GenBank/DDBJ databases">
        <title>Genomic Encyclopedia of Type Strains, Phase IV (KMG-IV): sequencing the most valuable type-strain genomes for metagenomic binning, comparative biology and taxonomic classification.</title>
        <authorList>
            <person name="Goeker M."/>
        </authorList>
    </citation>
    <scope>NUCLEOTIDE SEQUENCE [LARGE SCALE GENOMIC DNA]</scope>
    <source>
        <strain evidence="1 2">DSM 2163</strain>
    </source>
</reference>
<dbReference type="RefSeq" id="WP_183571823.1">
    <property type="nucleotide sequence ID" value="NZ_JACHOP010000019.1"/>
</dbReference>
<gene>
    <name evidence="1" type="ORF">HNR00_003748</name>
</gene>
<dbReference type="AlphaFoldDB" id="A0A840ZNW4"/>
<organism evidence="1 2">
    <name type="scientific">Methylorubrum rhodinum</name>
    <dbReference type="NCBI Taxonomy" id="29428"/>
    <lineage>
        <taxon>Bacteria</taxon>
        <taxon>Pseudomonadati</taxon>
        <taxon>Pseudomonadota</taxon>
        <taxon>Alphaproteobacteria</taxon>
        <taxon>Hyphomicrobiales</taxon>
        <taxon>Methylobacteriaceae</taxon>
        <taxon>Methylorubrum</taxon>
    </lineage>
</organism>
<proteinExistence type="predicted"/>
<dbReference type="Proteomes" id="UP000583454">
    <property type="component" value="Unassembled WGS sequence"/>
</dbReference>
<dbReference type="EMBL" id="JACHOP010000019">
    <property type="protein sequence ID" value="MBB5759020.1"/>
    <property type="molecule type" value="Genomic_DNA"/>
</dbReference>
<comment type="caution">
    <text evidence="1">The sequence shown here is derived from an EMBL/GenBank/DDBJ whole genome shotgun (WGS) entry which is preliminary data.</text>
</comment>
<evidence type="ECO:0000313" key="2">
    <source>
        <dbReference type="Proteomes" id="UP000583454"/>
    </source>
</evidence>
<name>A0A840ZNW4_9HYPH</name>
<sequence>MPVFEAKNLLTQDEDRNLLAMILHPTPAAREQARERGRTRIERATMLAELAPAVPGTTLAALTGQNAVPAV</sequence>
<evidence type="ECO:0000313" key="1">
    <source>
        <dbReference type="EMBL" id="MBB5759020.1"/>
    </source>
</evidence>
<accession>A0A840ZNW4</accession>
<keyword evidence="2" id="KW-1185">Reference proteome</keyword>
<protein>
    <submittedName>
        <fullName evidence="1">Uncharacterized protein</fullName>
    </submittedName>
</protein>